<dbReference type="Pfam" id="PF09866">
    <property type="entry name" value="DUF2093"/>
    <property type="match status" value="1"/>
</dbReference>
<dbReference type="AlphaFoldDB" id="A0A6J4UIL1"/>
<dbReference type="EC" id="3.1.11.6" evidence="1"/>
<organism evidence="1">
    <name type="scientific">uncultured Sphingosinicella sp</name>
    <dbReference type="NCBI Taxonomy" id="478748"/>
    <lineage>
        <taxon>Bacteria</taxon>
        <taxon>Pseudomonadati</taxon>
        <taxon>Pseudomonadota</taxon>
        <taxon>Alphaproteobacteria</taxon>
        <taxon>Sphingomonadales</taxon>
        <taxon>Sphingosinicellaceae</taxon>
        <taxon>Sphingosinicella</taxon>
        <taxon>environmental samples</taxon>
    </lineage>
</organism>
<name>A0A6J4UIL1_9SPHN</name>
<sequence length="66" mass="7348">MLMSNRGRPARLHYMAGTFRVLAPGNHVICAVTGTLIPLEELRYWSVERQEAYASVEASVSAEKRG</sequence>
<dbReference type="EMBL" id="CADCWD010000096">
    <property type="protein sequence ID" value="CAA9549831.1"/>
    <property type="molecule type" value="Genomic_DNA"/>
</dbReference>
<proteinExistence type="predicted"/>
<gene>
    <name evidence="1" type="ORF">AVDCRST_MAG23-2890</name>
</gene>
<reference evidence="1" key="1">
    <citation type="submission" date="2020-02" db="EMBL/GenBank/DDBJ databases">
        <authorList>
            <person name="Meier V. D."/>
        </authorList>
    </citation>
    <scope>NUCLEOTIDE SEQUENCE</scope>
    <source>
        <strain evidence="1">AVDCRST_MAG23</strain>
    </source>
</reference>
<dbReference type="GO" id="GO:0008855">
    <property type="term" value="F:exodeoxyribonuclease VII activity"/>
    <property type="evidence" value="ECO:0007669"/>
    <property type="project" value="UniProtKB-EC"/>
</dbReference>
<dbReference type="InterPro" id="IPR018661">
    <property type="entry name" value="DUF2093"/>
</dbReference>
<keyword evidence="1" id="KW-0378">Hydrolase</keyword>
<evidence type="ECO:0000313" key="1">
    <source>
        <dbReference type="EMBL" id="CAA9549831.1"/>
    </source>
</evidence>
<accession>A0A6J4UIL1</accession>
<protein>
    <submittedName>
        <fullName evidence="1">Exodeoxyribonuclease VII small subunit</fullName>
        <ecNumber evidence="1">3.1.11.6</ecNumber>
    </submittedName>
</protein>